<keyword evidence="4" id="KW-0808">Transferase</keyword>
<dbReference type="CDD" id="cd00082">
    <property type="entry name" value="HisKA"/>
    <property type="match status" value="1"/>
</dbReference>
<dbReference type="AlphaFoldDB" id="A0A099KZ78"/>
<dbReference type="InterPro" id="IPR003661">
    <property type="entry name" value="HisK_dim/P_dom"/>
</dbReference>
<dbReference type="InterPro" id="IPR036890">
    <property type="entry name" value="HATPase_C_sf"/>
</dbReference>
<dbReference type="InterPro" id="IPR005467">
    <property type="entry name" value="His_kinase_dom"/>
</dbReference>
<organism evidence="8 9">
    <name type="scientific">Colwellia psychrerythraea</name>
    <name type="common">Vibrio psychroerythus</name>
    <dbReference type="NCBI Taxonomy" id="28229"/>
    <lineage>
        <taxon>Bacteria</taxon>
        <taxon>Pseudomonadati</taxon>
        <taxon>Pseudomonadota</taxon>
        <taxon>Gammaproteobacteria</taxon>
        <taxon>Alteromonadales</taxon>
        <taxon>Colwelliaceae</taxon>
        <taxon>Colwellia</taxon>
    </lineage>
</organism>
<keyword evidence="6" id="KW-0812">Transmembrane</keyword>
<sequence length="484" mass="56291">MKPILSHSKNSLHQYLNKRYLMILVLLITLFSALILFMRSSAMDDTTDYYMHYDAQVLSEYYQKTDDVAEFDQGRKEYYWGIKNLPEQYRLLLKVNDDPSKFILNETQIFQMADKFVYILPYYSLEREDIFFVLHMFDLHNEAMFYQSWQSAFILLVTLLLLLVIFYSLYTNRQITRQMADFTDWVQSMSNLRYEDLQQKKPPESLSFDELVSSANYLQSSLLTQYDLQQKEQVLLTREKHFLSSLSHELRTPMAITAAALTLLNKSDQIIAKDREKLAKLHKAHLNMKQLTTTLLQLWRGQQHLSKSASKHSYNHAAQSQRANELQNKVFLLDELVENSVAVCQQQFTRRNITFSVNMQGNTKLFGQLELADILINNLLRNACQYSIDDKVRLDINNHCLLVENAISVDEDLELELDVGNDLDMLDKTIKAEATDDNYGYGIGLFLAETICQQQGWQLKTTSKTSLFSVQVTFHDAQDEPSSG</sequence>
<keyword evidence="6" id="KW-0472">Membrane</keyword>
<gene>
    <name evidence="8" type="ORF">GAB14E_1828</name>
</gene>
<comment type="caution">
    <text evidence="8">The sequence shown here is derived from an EMBL/GenBank/DDBJ whole genome shotgun (WGS) entry which is preliminary data.</text>
</comment>
<evidence type="ECO:0000256" key="3">
    <source>
        <dbReference type="ARBA" id="ARBA00022553"/>
    </source>
</evidence>
<dbReference type="OrthoDB" id="9121563at2"/>
<dbReference type="PANTHER" id="PTHR45436:SF5">
    <property type="entry name" value="SENSOR HISTIDINE KINASE TRCS"/>
    <property type="match status" value="1"/>
</dbReference>
<dbReference type="PANTHER" id="PTHR45436">
    <property type="entry name" value="SENSOR HISTIDINE KINASE YKOH"/>
    <property type="match status" value="1"/>
</dbReference>
<evidence type="ECO:0000256" key="1">
    <source>
        <dbReference type="ARBA" id="ARBA00000085"/>
    </source>
</evidence>
<feature type="transmembrane region" description="Helical" evidence="6">
    <location>
        <begin position="20"/>
        <end position="38"/>
    </location>
</feature>
<dbReference type="Proteomes" id="UP000029868">
    <property type="component" value="Unassembled WGS sequence"/>
</dbReference>
<evidence type="ECO:0000259" key="7">
    <source>
        <dbReference type="PROSITE" id="PS50109"/>
    </source>
</evidence>
<evidence type="ECO:0000256" key="6">
    <source>
        <dbReference type="SAM" id="Phobius"/>
    </source>
</evidence>
<dbReference type="RefSeq" id="WP_033081525.1">
    <property type="nucleotide sequence ID" value="NZ_JQEC01000014.1"/>
</dbReference>
<feature type="domain" description="Histidine kinase" evidence="7">
    <location>
        <begin position="245"/>
        <end position="478"/>
    </location>
</feature>
<evidence type="ECO:0000256" key="4">
    <source>
        <dbReference type="ARBA" id="ARBA00022679"/>
    </source>
</evidence>
<name>A0A099KZ78_COLPS</name>
<feature type="transmembrane region" description="Helical" evidence="6">
    <location>
        <begin position="149"/>
        <end position="170"/>
    </location>
</feature>
<dbReference type="EC" id="2.7.13.3" evidence="2"/>
<keyword evidence="3" id="KW-0597">Phosphoprotein</keyword>
<dbReference type="InterPro" id="IPR036097">
    <property type="entry name" value="HisK_dim/P_sf"/>
</dbReference>
<dbReference type="GO" id="GO:0005886">
    <property type="term" value="C:plasma membrane"/>
    <property type="evidence" value="ECO:0007669"/>
    <property type="project" value="TreeGrafter"/>
</dbReference>
<protein>
    <recommendedName>
        <fullName evidence="2">histidine kinase</fullName>
        <ecNumber evidence="2">2.7.13.3</ecNumber>
    </recommendedName>
</protein>
<keyword evidence="6" id="KW-1133">Transmembrane helix</keyword>
<dbReference type="PATRIC" id="fig|28229.3.peg.1434"/>
<evidence type="ECO:0000256" key="5">
    <source>
        <dbReference type="ARBA" id="ARBA00022777"/>
    </source>
</evidence>
<evidence type="ECO:0000256" key="2">
    <source>
        <dbReference type="ARBA" id="ARBA00012438"/>
    </source>
</evidence>
<dbReference type="GO" id="GO:0000155">
    <property type="term" value="F:phosphorelay sensor kinase activity"/>
    <property type="evidence" value="ECO:0007669"/>
    <property type="project" value="InterPro"/>
</dbReference>
<dbReference type="InterPro" id="IPR050428">
    <property type="entry name" value="TCS_sensor_his_kinase"/>
</dbReference>
<comment type="catalytic activity">
    <reaction evidence="1">
        <text>ATP + protein L-histidine = ADP + protein N-phospho-L-histidine.</text>
        <dbReference type="EC" id="2.7.13.3"/>
    </reaction>
</comment>
<dbReference type="Pfam" id="PF00512">
    <property type="entry name" value="HisKA"/>
    <property type="match status" value="1"/>
</dbReference>
<dbReference type="SUPFAM" id="SSF47384">
    <property type="entry name" value="Homodimeric domain of signal transducing histidine kinase"/>
    <property type="match status" value="1"/>
</dbReference>
<reference evidence="8 9" key="1">
    <citation type="submission" date="2014-08" db="EMBL/GenBank/DDBJ databases">
        <title>Genomic and Phenotypic Diversity of Colwellia psychrerythraea strains from Disparate Marine Basins.</title>
        <authorList>
            <person name="Techtmann S.M."/>
            <person name="Stelling S.C."/>
            <person name="Utturkar S.M."/>
            <person name="Alshibli N."/>
            <person name="Harris A."/>
            <person name="Brown S.D."/>
            <person name="Hazen T.C."/>
        </authorList>
    </citation>
    <scope>NUCLEOTIDE SEQUENCE [LARGE SCALE GENOMIC DNA]</scope>
    <source>
        <strain evidence="8 9">GAB14E</strain>
    </source>
</reference>
<dbReference type="Gene3D" id="1.10.287.130">
    <property type="match status" value="1"/>
</dbReference>
<accession>A0A099KZ78</accession>
<dbReference type="SMART" id="SM00388">
    <property type="entry name" value="HisKA"/>
    <property type="match status" value="1"/>
</dbReference>
<keyword evidence="5 8" id="KW-0418">Kinase</keyword>
<proteinExistence type="predicted"/>
<dbReference type="PROSITE" id="PS50109">
    <property type="entry name" value="HIS_KIN"/>
    <property type="match status" value="1"/>
</dbReference>
<dbReference type="EMBL" id="JQEC01000014">
    <property type="protein sequence ID" value="KGJ95916.1"/>
    <property type="molecule type" value="Genomic_DNA"/>
</dbReference>
<evidence type="ECO:0000313" key="9">
    <source>
        <dbReference type="Proteomes" id="UP000029868"/>
    </source>
</evidence>
<evidence type="ECO:0000313" key="8">
    <source>
        <dbReference type="EMBL" id="KGJ95916.1"/>
    </source>
</evidence>
<dbReference type="SUPFAM" id="SSF55874">
    <property type="entry name" value="ATPase domain of HSP90 chaperone/DNA topoisomerase II/histidine kinase"/>
    <property type="match status" value="1"/>
</dbReference>
<dbReference type="Gene3D" id="3.30.565.10">
    <property type="entry name" value="Histidine kinase-like ATPase, C-terminal domain"/>
    <property type="match status" value="1"/>
</dbReference>